<reference evidence="1" key="1">
    <citation type="journal article" date="2022" name="bioRxiv">
        <title>Sequencing and chromosome-scale assembly of the giantPleurodeles waltlgenome.</title>
        <authorList>
            <person name="Brown T."/>
            <person name="Elewa A."/>
            <person name="Iarovenko S."/>
            <person name="Subramanian E."/>
            <person name="Araus A.J."/>
            <person name="Petzold A."/>
            <person name="Susuki M."/>
            <person name="Suzuki K.-i.T."/>
            <person name="Hayashi T."/>
            <person name="Toyoda A."/>
            <person name="Oliveira C."/>
            <person name="Osipova E."/>
            <person name="Leigh N.D."/>
            <person name="Simon A."/>
            <person name="Yun M.H."/>
        </authorList>
    </citation>
    <scope>NUCLEOTIDE SEQUENCE</scope>
    <source>
        <strain evidence="1">20211129_DDA</strain>
        <tissue evidence="1">Liver</tissue>
    </source>
</reference>
<dbReference type="AlphaFoldDB" id="A0AAV7SH23"/>
<sequence>SAAETEVVNAYLNSADLPFLAAPQRELKADTTIEEPREALSKINRGKAPGQDSFPVEFYQAYGNQLAELLLAVFREARESGLLPGSLREEVICIIPKKGEM</sequence>
<accession>A0AAV7SH23</accession>
<evidence type="ECO:0000313" key="2">
    <source>
        <dbReference type="Proteomes" id="UP001066276"/>
    </source>
</evidence>
<dbReference type="Proteomes" id="UP001066276">
    <property type="component" value="Chromosome 4_2"/>
</dbReference>
<protein>
    <submittedName>
        <fullName evidence="1">Uncharacterized protein</fullName>
    </submittedName>
</protein>
<organism evidence="1 2">
    <name type="scientific">Pleurodeles waltl</name>
    <name type="common">Iberian ribbed newt</name>
    <dbReference type="NCBI Taxonomy" id="8319"/>
    <lineage>
        <taxon>Eukaryota</taxon>
        <taxon>Metazoa</taxon>
        <taxon>Chordata</taxon>
        <taxon>Craniata</taxon>
        <taxon>Vertebrata</taxon>
        <taxon>Euteleostomi</taxon>
        <taxon>Amphibia</taxon>
        <taxon>Batrachia</taxon>
        <taxon>Caudata</taxon>
        <taxon>Salamandroidea</taxon>
        <taxon>Salamandridae</taxon>
        <taxon>Pleurodelinae</taxon>
        <taxon>Pleurodeles</taxon>
    </lineage>
</organism>
<keyword evidence="2" id="KW-1185">Reference proteome</keyword>
<dbReference type="PANTHER" id="PTHR19446">
    <property type="entry name" value="REVERSE TRANSCRIPTASES"/>
    <property type="match status" value="1"/>
</dbReference>
<dbReference type="EMBL" id="JANPWB010000008">
    <property type="protein sequence ID" value="KAJ1163359.1"/>
    <property type="molecule type" value="Genomic_DNA"/>
</dbReference>
<name>A0AAV7SH23_PLEWA</name>
<evidence type="ECO:0000313" key="1">
    <source>
        <dbReference type="EMBL" id="KAJ1163359.1"/>
    </source>
</evidence>
<comment type="caution">
    <text evidence="1">The sequence shown here is derived from an EMBL/GenBank/DDBJ whole genome shotgun (WGS) entry which is preliminary data.</text>
</comment>
<proteinExistence type="predicted"/>
<gene>
    <name evidence="1" type="ORF">NDU88_003818</name>
</gene>
<feature type="non-terminal residue" evidence="1">
    <location>
        <position position="1"/>
    </location>
</feature>
<feature type="non-terminal residue" evidence="1">
    <location>
        <position position="101"/>
    </location>
</feature>